<dbReference type="RefSeq" id="WP_343949613.1">
    <property type="nucleotide sequence ID" value="NZ_BAAAHQ010000008.1"/>
</dbReference>
<accession>A0ABN1P510</accession>
<dbReference type="EMBL" id="BAAAHQ010000008">
    <property type="protein sequence ID" value="GAA0922329.1"/>
    <property type="molecule type" value="Genomic_DNA"/>
</dbReference>
<reference evidence="1 2" key="1">
    <citation type="journal article" date="2019" name="Int. J. Syst. Evol. Microbiol.">
        <title>The Global Catalogue of Microorganisms (GCM) 10K type strain sequencing project: providing services to taxonomists for standard genome sequencing and annotation.</title>
        <authorList>
            <consortium name="The Broad Institute Genomics Platform"/>
            <consortium name="The Broad Institute Genome Sequencing Center for Infectious Disease"/>
            <person name="Wu L."/>
            <person name="Ma J."/>
        </authorList>
    </citation>
    <scope>NUCLEOTIDE SEQUENCE [LARGE SCALE GENOMIC DNA]</scope>
    <source>
        <strain evidence="1 2">JCM 11136</strain>
    </source>
</reference>
<keyword evidence="2" id="KW-1185">Reference proteome</keyword>
<gene>
    <name evidence="1" type="ORF">GCM10009560_21650</name>
</gene>
<proteinExistence type="predicted"/>
<evidence type="ECO:0000313" key="2">
    <source>
        <dbReference type="Proteomes" id="UP001501578"/>
    </source>
</evidence>
<sequence length="216" mass="23333">MWFNRRQRKRQQPDDEPAAERRWAWQLQLSPQAEVAFTGGLSAFAAEGNPVRVHGEHGVLALSGPPRVISLYVLAARFAAMSHRALKDPDGSVAALVRSCVDAEQPGVLHLREGWLNGEVHGLGRADVLAAMRAATGHMGAWYGDADLGFVCVVAPGDDENTLLVDLSAVVDRYGAVPAHTPLADVLQALMDSEHPGVTWVRPPVGEQRTLVLKGR</sequence>
<comment type="caution">
    <text evidence="1">The sequence shown here is derived from an EMBL/GenBank/DDBJ whole genome shotgun (WGS) entry which is preliminary data.</text>
</comment>
<name>A0ABN1P510_9ACTN</name>
<dbReference type="Proteomes" id="UP001501578">
    <property type="component" value="Unassembled WGS sequence"/>
</dbReference>
<evidence type="ECO:0000313" key="1">
    <source>
        <dbReference type="EMBL" id="GAA0922329.1"/>
    </source>
</evidence>
<protein>
    <submittedName>
        <fullName evidence="1">Uncharacterized protein</fullName>
    </submittedName>
</protein>
<organism evidence="1 2">
    <name type="scientific">Nonomuraea longicatena</name>
    <dbReference type="NCBI Taxonomy" id="83682"/>
    <lineage>
        <taxon>Bacteria</taxon>
        <taxon>Bacillati</taxon>
        <taxon>Actinomycetota</taxon>
        <taxon>Actinomycetes</taxon>
        <taxon>Streptosporangiales</taxon>
        <taxon>Streptosporangiaceae</taxon>
        <taxon>Nonomuraea</taxon>
    </lineage>
</organism>